<keyword evidence="2" id="KW-0067">ATP-binding</keyword>
<dbReference type="Gene3D" id="3.90.1570.30">
    <property type="match status" value="1"/>
</dbReference>
<sequence>MTPETQARQLIDQKLEQAGWVIQDMKQLNLGAAVGVVVREYPTDTGPADYMLFVNRNAVGVIEAKKDSAGENITVTENQTERYANATLKWRKDSTPLRFLFEATGQIIRFTDGADPVPRSREIFHFFKPETLVTWLAQSETLRRRLAEQMPALPERNLRDCQISAVTGLEQSLALNKPRALVHMATGAGKTFTAITAVYRLLKFGGAKRILFLVDTRNLGKQAHQEFMAYTPPDDGRKFTELYNVQRLSSPSIDPHAQVCISTIQRMYAILSGEPIDESAEDLSLNEVQQTAAQQKLVRYNPAVPVET</sequence>
<accession>A0ABS5ZPG9</accession>
<dbReference type="Pfam" id="PF04851">
    <property type="entry name" value="ResIII"/>
    <property type="match status" value="1"/>
</dbReference>
<keyword evidence="3" id="KW-1185">Reference proteome</keyword>
<dbReference type="Gene3D" id="3.40.50.300">
    <property type="entry name" value="P-loop containing nucleotide triphosphate hydrolases"/>
    <property type="match status" value="1"/>
</dbReference>
<reference evidence="2 3" key="1">
    <citation type="journal article" date="2021" name="ISME J.">
        <title>Genomic evolution of the class Acidithiobacillia: deep-branching Proteobacteria living in extreme acidic conditions.</title>
        <authorList>
            <person name="Moya-Beltran A."/>
            <person name="Beard S."/>
            <person name="Rojas-Villalobos C."/>
            <person name="Issotta F."/>
            <person name="Gallardo Y."/>
            <person name="Ulloa R."/>
            <person name="Giaveno A."/>
            <person name="Degli Esposti M."/>
            <person name="Johnson D.B."/>
            <person name="Quatrini R."/>
        </authorList>
    </citation>
    <scope>NUCLEOTIDE SEQUENCE [LARGE SCALE GENOMIC DNA]</scope>
    <source>
        <strain evidence="2 3">ATCC 19703</strain>
    </source>
</reference>
<organism evidence="2 3">
    <name type="scientific">Acidithiobacillus concretivorus</name>
    <dbReference type="NCBI Taxonomy" id="3063952"/>
    <lineage>
        <taxon>Bacteria</taxon>
        <taxon>Pseudomonadati</taxon>
        <taxon>Pseudomonadota</taxon>
        <taxon>Acidithiobacillia</taxon>
        <taxon>Acidithiobacillales</taxon>
        <taxon>Acidithiobacillaceae</taxon>
        <taxon>Acidithiobacillus</taxon>
    </lineage>
</organism>
<dbReference type="InterPro" id="IPR006935">
    <property type="entry name" value="Helicase/UvrB_N"/>
</dbReference>
<protein>
    <submittedName>
        <fullName evidence="2">DEAD/DEAH box helicase family protein</fullName>
    </submittedName>
</protein>
<gene>
    <name evidence="2" type="ORF">HJG40_06890</name>
</gene>
<dbReference type="SUPFAM" id="SSF52540">
    <property type="entry name" value="P-loop containing nucleoside triphosphate hydrolases"/>
    <property type="match status" value="1"/>
</dbReference>
<name>A0ABS5ZPG9_9PROT</name>
<comment type="caution">
    <text evidence="2">The sequence shown here is derived from an EMBL/GenBank/DDBJ whole genome shotgun (WGS) entry which is preliminary data.</text>
</comment>
<feature type="non-terminal residue" evidence="2">
    <location>
        <position position="308"/>
    </location>
</feature>
<proteinExistence type="predicted"/>
<dbReference type="PANTHER" id="PTHR47396">
    <property type="entry name" value="TYPE I RESTRICTION ENZYME ECOKI R PROTEIN"/>
    <property type="match status" value="1"/>
</dbReference>
<dbReference type="PANTHER" id="PTHR47396:SF1">
    <property type="entry name" value="ATP-DEPENDENT HELICASE IRC3-RELATED"/>
    <property type="match status" value="1"/>
</dbReference>
<dbReference type="InterPro" id="IPR050742">
    <property type="entry name" value="Helicase_Restrict-Modif_Enz"/>
</dbReference>
<dbReference type="GO" id="GO:0004386">
    <property type="term" value="F:helicase activity"/>
    <property type="evidence" value="ECO:0007669"/>
    <property type="project" value="UniProtKB-KW"/>
</dbReference>
<dbReference type="Proteomes" id="UP001197028">
    <property type="component" value="Unassembled WGS sequence"/>
</dbReference>
<keyword evidence="2" id="KW-0547">Nucleotide-binding</keyword>
<evidence type="ECO:0000313" key="2">
    <source>
        <dbReference type="EMBL" id="MBU2738521.1"/>
    </source>
</evidence>
<evidence type="ECO:0000259" key="1">
    <source>
        <dbReference type="PROSITE" id="PS51192"/>
    </source>
</evidence>
<dbReference type="InterPro" id="IPR014001">
    <property type="entry name" value="Helicase_ATP-bd"/>
</dbReference>
<dbReference type="InterPro" id="IPR027417">
    <property type="entry name" value="P-loop_NTPase"/>
</dbReference>
<evidence type="ECO:0000313" key="3">
    <source>
        <dbReference type="Proteomes" id="UP001197028"/>
    </source>
</evidence>
<keyword evidence="2" id="KW-0378">Hydrolase</keyword>
<dbReference type="EMBL" id="JABELD010000049">
    <property type="protein sequence ID" value="MBU2738521.1"/>
    <property type="molecule type" value="Genomic_DNA"/>
</dbReference>
<keyword evidence="2" id="KW-0347">Helicase</keyword>
<feature type="domain" description="Helicase ATP-binding" evidence="1">
    <location>
        <begin position="171"/>
        <end position="293"/>
    </location>
</feature>
<dbReference type="RefSeq" id="WP_215863489.1">
    <property type="nucleotide sequence ID" value="NZ_JABELD010000049.1"/>
</dbReference>
<dbReference type="PROSITE" id="PS51192">
    <property type="entry name" value="HELICASE_ATP_BIND_1"/>
    <property type="match status" value="1"/>
</dbReference>